<evidence type="ECO:0000256" key="16">
    <source>
        <dbReference type="ARBA" id="ARBA00044900"/>
    </source>
</evidence>
<comment type="catalytic activity">
    <reaction evidence="13">
        <text>L-alpha-aminoacyl-L-lysine(out) = L-alpha-aminoacyl-L-lysine(in)</text>
        <dbReference type="Rhea" id="RHEA:79383"/>
        <dbReference type="ChEBI" id="CHEBI:229966"/>
    </reaction>
</comment>
<dbReference type="Gene3D" id="1.20.1250.20">
    <property type="entry name" value="MFS general substrate transporter like domains"/>
    <property type="match status" value="2"/>
</dbReference>
<dbReference type="InterPro" id="IPR036259">
    <property type="entry name" value="MFS_trans_sf"/>
</dbReference>
<dbReference type="OMA" id="CVLYYSA"/>
<evidence type="ECO:0000256" key="2">
    <source>
        <dbReference type="ARBA" id="ARBA00008335"/>
    </source>
</evidence>
<dbReference type="OrthoDB" id="424834at2759"/>
<comment type="catalytic activity">
    <reaction evidence="15">
        <text>L-arginyl-L-alpha-amino acid(out) = L-arginyl-L-alpha-amino acid(in)</text>
        <dbReference type="Rhea" id="RHEA:79371"/>
        <dbReference type="ChEBI" id="CHEBI:84315"/>
    </reaction>
</comment>
<feature type="transmembrane region" description="Helical" evidence="25">
    <location>
        <begin position="351"/>
        <end position="372"/>
    </location>
</feature>
<evidence type="ECO:0000256" key="22">
    <source>
        <dbReference type="ARBA" id="ARBA00045018"/>
    </source>
</evidence>
<protein>
    <recommendedName>
        <fullName evidence="21">Lysosomal dipeptide transporter MFSD1</fullName>
    </recommendedName>
    <alternativeName>
        <fullName evidence="22">Major facilitator superfamily domain-containing protein 1</fullName>
    </alternativeName>
</protein>
<comment type="catalytic activity">
    <reaction evidence="10">
        <text>L-alpha-aminoacyl-L-arginine(out) = L-alpha-aminoacyl-L-arginine(in)</text>
        <dbReference type="Rhea" id="RHEA:79367"/>
        <dbReference type="ChEBI" id="CHEBI:229968"/>
    </reaction>
</comment>
<keyword evidence="3" id="KW-0813">Transport</keyword>
<dbReference type="Pfam" id="PF07690">
    <property type="entry name" value="MFS_1"/>
    <property type="match status" value="1"/>
</dbReference>
<dbReference type="InterPro" id="IPR052187">
    <property type="entry name" value="MFSD1"/>
</dbReference>
<comment type="catalytic activity">
    <reaction evidence="18">
        <text>L-histidyl-L-alpha-amino acid(out) = L-histidyl-L-alpha-amino acid(in)</text>
        <dbReference type="Rhea" id="RHEA:79379"/>
        <dbReference type="ChEBI" id="CHEBI:229964"/>
    </reaction>
</comment>
<feature type="transmembrane region" description="Helical" evidence="25">
    <location>
        <begin position="441"/>
        <end position="464"/>
    </location>
</feature>
<comment type="subunit">
    <text evidence="24">Homodimer. Interacts with lysosomal protein GLMP (via lumenal domain); the interaction starts while both proteins are still in the endoplasmic reticulum and is required for stabilization of MFSD1 in lysosomes but has no direct effect on its targeting to lysosomes or transporter activity.</text>
</comment>
<dbReference type="PROSITE" id="PS50850">
    <property type="entry name" value="MFS"/>
    <property type="match status" value="1"/>
</dbReference>
<evidence type="ECO:0000259" key="26">
    <source>
        <dbReference type="PROSITE" id="PS50850"/>
    </source>
</evidence>
<comment type="catalytic activity">
    <reaction evidence="17">
        <text>L-arginyl-glycine(out) = L-arginyl-glycine(in)</text>
        <dbReference type="Rhea" id="RHEA:79391"/>
        <dbReference type="ChEBI" id="CHEBI:229955"/>
    </reaction>
</comment>
<evidence type="ECO:0000256" key="13">
    <source>
        <dbReference type="ARBA" id="ARBA00044893"/>
    </source>
</evidence>
<evidence type="ECO:0000256" key="3">
    <source>
        <dbReference type="ARBA" id="ARBA00022448"/>
    </source>
</evidence>
<evidence type="ECO:0000256" key="24">
    <source>
        <dbReference type="ARBA" id="ARBA00046376"/>
    </source>
</evidence>
<comment type="catalytic activity">
    <reaction evidence="9">
        <text>L-histidyl-glycine(out) = L-histidyl-glycine(in)</text>
        <dbReference type="Rhea" id="RHEA:79395"/>
        <dbReference type="ChEBI" id="CHEBI:229957"/>
    </reaction>
</comment>
<dbReference type="PANTHER" id="PTHR23512">
    <property type="entry name" value="MAJOR FACILITATOR SUPERFAMILY DOMAIN-CONTAINING PROTEIN 1"/>
    <property type="match status" value="1"/>
</dbReference>
<dbReference type="PANTHER" id="PTHR23512:SF3">
    <property type="entry name" value="MAJOR FACILITATOR SUPERFAMILY DOMAIN-CONTAINING PROTEIN 1"/>
    <property type="match status" value="1"/>
</dbReference>
<evidence type="ECO:0000256" key="23">
    <source>
        <dbReference type="ARBA" id="ARBA00045709"/>
    </source>
</evidence>
<organism evidence="27 28">
    <name type="scientific">Echinococcus multilocularis</name>
    <name type="common">Fox tapeworm</name>
    <dbReference type="NCBI Taxonomy" id="6211"/>
    <lineage>
        <taxon>Eukaryota</taxon>
        <taxon>Metazoa</taxon>
        <taxon>Spiralia</taxon>
        <taxon>Lophotrochozoa</taxon>
        <taxon>Platyhelminthes</taxon>
        <taxon>Cestoda</taxon>
        <taxon>Eucestoda</taxon>
        <taxon>Cyclophyllidea</taxon>
        <taxon>Taeniidae</taxon>
        <taxon>Echinococcus</taxon>
    </lineage>
</organism>
<comment type="catalytic activity">
    <reaction evidence="14">
        <text>L-aspartyl-L-lysine(out) = L-aspartyl-L-lysine(in)</text>
        <dbReference type="Rhea" id="RHEA:79411"/>
        <dbReference type="ChEBI" id="CHEBI:229953"/>
    </reaction>
</comment>
<dbReference type="STRING" id="6211.A0A087W0L6"/>
<reference evidence="27" key="1">
    <citation type="journal article" date="2013" name="Nature">
        <title>The genomes of four tapeworm species reveal adaptations to parasitism.</title>
        <authorList>
            <person name="Tsai I.J."/>
            <person name="Zarowiecki M."/>
            <person name="Holroyd N."/>
            <person name="Garciarrubio A."/>
            <person name="Sanchez-Flores A."/>
            <person name="Brooks K.L."/>
            <person name="Tracey A."/>
            <person name="Bobes R.J."/>
            <person name="Fragoso G."/>
            <person name="Sciutto E."/>
            <person name="Aslett M."/>
            <person name="Beasley H."/>
            <person name="Bennett H.M."/>
            <person name="Cai J."/>
            <person name="Camicia F."/>
            <person name="Clark R."/>
            <person name="Cucher M."/>
            <person name="De Silva N."/>
            <person name="Day T.A."/>
            <person name="Deplazes P."/>
            <person name="Estrada K."/>
            <person name="Fernandez C."/>
            <person name="Holland P.W."/>
            <person name="Hou J."/>
            <person name="Hu S."/>
            <person name="Huckvale T."/>
            <person name="Hung S.S."/>
            <person name="Kamenetzky L."/>
            <person name="Keane J.A."/>
            <person name="Kiss F."/>
            <person name="Koziol U."/>
            <person name="Lambert O."/>
            <person name="Liu K."/>
            <person name="Luo X."/>
            <person name="Luo Y."/>
            <person name="Macchiaroli N."/>
            <person name="Nichol S."/>
            <person name="Paps J."/>
            <person name="Parkinson J."/>
            <person name="Pouchkina-Stantcheva N."/>
            <person name="Riddiford N."/>
            <person name="Rosenzvit M."/>
            <person name="Salinas G."/>
            <person name="Wasmuth J.D."/>
            <person name="Zamanian M."/>
            <person name="Zheng Y."/>
            <person name="Cai X."/>
            <person name="Soberon X."/>
            <person name="Olson P.D."/>
            <person name="Laclette J.P."/>
            <person name="Brehm K."/>
            <person name="Berriman M."/>
            <person name="Garciarrubio A."/>
            <person name="Bobes R.J."/>
            <person name="Fragoso G."/>
            <person name="Sanchez-Flores A."/>
            <person name="Estrada K."/>
            <person name="Cevallos M.A."/>
            <person name="Morett E."/>
            <person name="Gonzalez V."/>
            <person name="Portillo T."/>
            <person name="Ochoa-Leyva A."/>
            <person name="Jose M.V."/>
            <person name="Sciutto E."/>
            <person name="Landa A."/>
            <person name="Jimenez L."/>
            <person name="Valdes V."/>
            <person name="Carrero J.C."/>
            <person name="Larralde C."/>
            <person name="Morales-Montor J."/>
            <person name="Limon-Lason J."/>
            <person name="Soberon X."/>
            <person name="Laclette J.P."/>
        </authorList>
    </citation>
    <scope>NUCLEOTIDE SEQUENCE [LARGE SCALE GENOMIC DNA]</scope>
</reference>
<comment type="catalytic activity">
    <reaction evidence="12">
        <text>L-lysyl-L-alpha-amino acid(out) = L-lysyl-L-alpha-amino acid(in)</text>
        <dbReference type="Rhea" id="RHEA:79387"/>
        <dbReference type="ChEBI" id="CHEBI:229965"/>
    </reaction>
</comment>
<keyword evidence="7" id="KW-0458">Lysosome</keyword>
<evidence type="ECO:0000256" key="25">
    <source>
        <dbReference type="SAM" id="Phobius"/>
    </source>
</evidence>
<keyword evidence="5 25" id="KW-1133">Transmembrane helix</keyword>
<feature type="transmembrane region" description="Helical" evidence="25">
    <location>
        <begin position="71"/>
        <end position="93"/>
    </location>
</feature>
<dbReference type="SUPFAM" id="SSF103473">
    <property type="entry name" value="MFS general substrate transporter"/>
    <property type="match status" value="1"/>
</dbReference>
<evidence type="ECO:0000256" key="21">
    <source>
        <dbReference type="ARBA" id="ARBA00044985"/>
    </source>
</evidence>
<proteinExistence type="inferred from homology"/>
<evidence type="ECO:0000256" key="14">
    <source>
        <dbReference type="ARBA" id="ARBA00044898"/>
    </source>
</evidence>
<evidence type="ECO:0000256" key="15">
    <source>
        <dbReference type="ARBA" id="ARBA00044899"/>
    </source>
</evidence>
<reference evidence="27" key="2">
    <citation type="submission" date="2015-11" db="EMBL/GenBank/DDBJ databases">
        <authorList>
            <person name="Zhang Y."/>
            <person name="Guo Z."/>
        </authorList>
    </citation>
    <scope>NUCLEOTIDE SEQUENCE</scope>
</reference>
<name>A0A087W0L6_ECHMU</name>
<dbReference type="EMBL" id="LN902846">
    <property type="protein sequence ID" value="CDI98081.1"/>
    <property type="molecule type" value="Genomic_DNA"/>
</dbReference>
<dbReference type="GO" id="GO:0022857">
    <property type="term" value="F:transmembrane transporter activity"/>
    <property type="evidence" value="ECO:0007669"/>
    <property type="project" value="InterPro"/>
</dbReference>
<feature type="transmembrane region" description="Helical" evidence="25">
    <location>
        <begin position="412"/>
        <end position="434"/>
    </location>
</feature>
<comment type="catalytic activity">
    <reaction evidence="20">
        <text>L-lysyl-glycine(out) = L-lysyl-glycine(in)</text>
        <dbReference type="Rhea" id="RHEA:79407"/>
        <dbReference type="ChEBI" id="CHEBI:191202"/>
    </reaction>
</comment>
<feature type="transmembrane region" description="Helical" evidence="25">
    <location>
        <begin position="379"/>
        <end position="400"/>
    </location>
</feature>
<keyword evidence="6 25" id="KW-0472">Membrane</keyword>
<evidence type="ECO:0000256" key="19">
    <source>
        <dbReference type="ARBA" id="ARBA00044919"/>
    </source>
</evidence>
<evidence type="ECO:0000256" key="6">
    <source>
        <dbReference type="ARBA" id="ARBA00023136"/>
    </source>
</evidence>
<evidence type="ECO:0000256" key="7">
    <source>
        <dbReference type="ARBA" id="ARBA00023228"/>
    </source>
</evidence>
<gene>
    <name evidence="27" type="ORF">EmuJ_000190800</name>
</gene>
<dbReference type="CDD" id="cd17340">
    <property type="entry name" value="MFS_MFSD1"/>
    <property type="match status" value="1"/>
</dbReference>
<comment type="similarity">
    <text evidence="2">Belongs to the major facilitator superfamily.</text>
</comment>
<comment type="catalytic activity">
    <reaction evidence="11">
        <text>L-alpha-aminoacyl-L-histidine(out) = L-alpha-aminoacyl-L-histidine(in)</text>
        <dbReference type="Rhea" id="RHEA:79375"/>
        <dbReference type="ChEBI" id="CHEBI:229967"/>
    </reaction>
</comment>
<feature type="transmembrane region" description="Helical" evidence="25">
    <location>
        <begin position="324"/>
        <end position="345"/>
    </location>
</feature>
<dbReference type="InterPro" id="IPR011701">
    <property type="entry name" value="MFS"/>
</dbReference>
<keyword evidence="28" id="KW-1185">Reference proteome</keyword>
<evidence type="ECO:0000313" key="27">
    <source>
        <dbReference type="EMBL" id="CDI98081.1"/>
    </source>
</evidence>
<evidence type="ECO:0000313" key="28">
    <source>
        <dbReference type="Proteomes" id="UP000017246"/>
    </source>
</evidence>
<sequence length="502" mass="55001">MWSTPLEGSSREGGAPRYCCGSLCNPHSRVHRYGMLFFICLMSFGSYYCFDSPTALQDAFLMDLHLTMTQFMNLYAFYSWPNVIISLAGGFFIDRVIGIRWGAIFFASTIFVGQCLFALGAFVPSIYLMFFSRLIYGIGGESLSVAQNAYATAWYTSSELNFVFGLSLSMARIGSTINMNTMRPLYKALGSTFHITGSEQMGLTLFVASVTCLFSIGCTIALAYFYKRYLKAQSAVAIRPLQSQPPSYNSIDETPQPSETIVQPTVQVEEEEDRIKLRDILHFPAPIWLICIICVAYYVTVFPFISLGLVFFKRKYGLEASEAAAVDSLVFVVSAVAGPFVGAMVTWIGYSLIWVTLGVALSVICHGVFAFASTGLPPAVTMCCLGLSYSVLASSLWPLVGAVLPQYQRATAYGLIQSFQNLGLGLISLLAGYIADTKGYLVLELFFILCASVALLAAMMLMLWDLQNGRNLNALSTRCRLRKVVTSPVVSPVPTDATPLLG</sequence>
<evidence type="ECO:0000256" key="11">
    <source>
        <dbReference type="ARBA" id="ARBA00044884"/>
    </source>
</evidence>
<comment type="catalytic activity">
    <reaction evidence="16">
        <text>L-lysyl-L-lysine(out) = L-lysyl-L-lysine(in)</text>
        <dbReference type="Rhea" id="RHEA:79403"/>
        <dbReference type="ChEBI" id="CHEBI:229956"/>
    </reaction>
</comment>
<dbReference type="Proteomes" id="UP000017246">
    <property type="component" value="Unassembled WGS sequence"/>
</dbReference>
<dbReference type="eggNOG" id="KOG4686">
    <property type="taxonomic scope" value="Eukaryota"/>
</dbReference>
<evidence type="ECO:0000256" key="18">
    <source>
        <dbReference type="ARBA" id="ARBA00044912"/>
    </source>
</evidence>
<feature type="domain" description="Major facilitator superfamily (MFS) profile" evidence="26">
    <location>
        <begin position="284"/>
        <end position="502"/>
    </location>
</feature>
<evidence type="ECO:0000256" key="12">
    <source>
        <dbReference type="ARBA" id="ARBA00044891"/>
    </source>
</evidence>
<accession>A0A087W0L6</accession>
<evidence type="ECO:0000256" key="4">
    <source>
        <dbReference type="ARBA" id="ARBA00022692"/>
    </source>
</evidence>
<evidence type="ECO:0000256" key="1">
    <source>
        <dbReference type="ARBA" id="ARBA00004155"/>
    </source>
</evidence>
<feature type="transmembrane region" description="Helical" evidence="25">
    <location>
        <begin position="287"/>
        <end position="312"/>
    </location>
</feature>
<comment type="function">
    <text evidence="23">Lysosomal dipeptide uniporter that selectively exports lysine, arginine or histidine-containing dipeptides with a net positive charge from the lysosome lumen into the cytosol. Could play a role in a specific type of protein O-glycosylation indirectly regulating macrophages migration and tissue invasion. Also essential for liver homeostasis.</text>
</comment>
<evidence type="ECO:0000256" key="5">
    <source>
        <dbReference type="ARBA" id="ARBA00022989"/>
    </source>
</evidence>
<evidence type="ECO:0000256" key="17">
    <source>
        <dbReference type="ARBA" id="ARBA00044903"/>
    </source>
</evidence>
<feature type="transmembrane region" description="Helical" evidence="25">
    <location>
        <begin position="33"/>
        <end position="50"/>
    </location>
</feature>
<keyword evidence="4 25" id="KW-0812">Transmembrane</keyword>
<comment type="catalytic activity">
    <reaction evidence="19">
        <text>L-alanyl-L-lysine(out) = L-alanyl-L-lysine(in)</text>
        <dbReference type="Rhea" id="RHEA:79415"/>
        <dbReference type="ChEBI" id="CHEBI:192470"/>
    </reaction>
</comment>
<dbReference type="GO" id="GO:0005765">
    <property type="term" value="C:lysosomal membrane"/>
    <property type="evidence" value="ECO:0007669"/>
    <property type="project" value="UniProtKB-SubCell"/>
</dbReference>
<dbReference type="InterPro" id="IPR020846">
    <property type="entry name" value="MFS_dom"/>
</dbReference>
<evidence type="ECO:0000256" key="20">
    <source>
        <dbReference type="ARBA" id="ARBA00044924"/>
    </source>
</evidence>
<comment type="catalytic activity">
    <reaction evidence="8">
        <text>L-lysyl-L-alanine(out) = L-lysyl-L-alanine(in)</text>
        <dbReference type="Rhea" id="RHEA:79399"/>
        <dbReference type="ChEBI" id="CHEBI:229954"/>
    </reaction>
</comment>
<evidence type="ECO:0000256" key="10">
    <source>
        <dbReference type="ARBA" id="ARBA00044881"/>
    </source>
</evidence>
<evidence type="ECO:0000256" key="8">
    <source>
        <dbReference type="ARBA" id="ARBA00044876"/>
    </source>
</evidence>
<feature type="transmembrane region" description="Helical" evidence="25">
    <location>
        <begin position="203"/>
        <end position="226"/>
    </location>
</feature>
<feature type="transmembrane region" description="Helical" evidence="25">
    <location>
        <begin position="99"/>
        <end position="122"/>
    </location>
</feature>
<comment type="subcellular location">
    <subcellularLocation>
        <location evidence="1">Lysosome membrane</location>
        <topology evidence="1">Multi-pass membrane protein</topology>
    </subcellularLocation>
</comment>
<evidence type="ECO:0000256" key="9">
    <source>
        <dbReference type="ARBA" id="ARBA00044878"/>
    </source>
</evidence>
<dbReference type="AlphaFoldDB" id="A0A087W0L6"/>